<organism evidence="2">
    <name type="scientific">uncultured Nocardioidaceae bacterium</name>
    <dbReference type="NCBI Taxonomy" id="253824"/>
    <lineage>
        <taxon>Bacteria</taxon>
        <taxon>Bacillati</taxon>
        <taxon>Actinomycetota</taxon>
        <taxon>Actinomycetes</taxon>
        <taxon>Propionibacteriales</taxon>
        <taxon>Nocardioidaceae</taxon>
        <taxon>environmental samples</taxon>
    </lineage>
</organism>
<feature type="compositionally biased region" description="Basic and acidic residues" evidence="1">
    <location>
        <begin position="47"/>
        <end position="57"/>
    </location>
</feature>
<dbReference type="EMBL" id="CADCUI010000071">
    <property type="protein sequence ID" value="CAA9362695.1"/>
    <property type="molecule type" value="Genomic_DNA"/>
</dbReference>
<protein>
    <submittedName>
        <fullName evidence="2">Protein translocase subunit SecE</fullName>
    </submittedName>
</protein>
<feature type="region of interest" description="Disordered" evidence="1">
    <location>
        <begin position="45"/>
        <end position="72"/>
    </location>
</feature>
<name>A0A6J4MKX7_9ACTN</name>
<feature type="non-terminal residue" evidence="2">
    <location>
        <position position="1"/>
    </location>
</feature>
<proteinExistence type="predicted"/>
<feature type="region of interest" description="Disordered" evidence="1">
    <location>
        <begin position="1"/>
        <end position="29"/>
    </location>
</feature>
<gene>
    <name evidence="2" type="ORF">AVDCRST_MAG34-2617</name>
</gene>
<sequence>GREGHRVRSVATHQSGDLLPPGGRRAPQGRLADAAAADHLLLGGAGVRDRGHDDRVAARPGLRQGHVRALRL</sequence>
<dbReference type="AlphaFoldDB" id="A0A6J4MKX7"/>
<evidence type="ECO:0000256" key="1">
    <source>
        <dbReference type="SAM" id="MobiDB-lite"/>
    </source>
</evidence>
<reference evidence="2" key="1">
    <citation type="submission" date="2020-02" db="EMBL/GenBank/DDBJ databases">
        <authorList>
            <person name="Meier V. D."/>
        </authorList>
    </citation>
    <scope>NUCLEOTIDE SEQUENCE</scope>
    <source>
        <strain evidence="2">AVDCRST_MAG34</strain>
    </source>
</reference>
<evidence type="ECO:0000313" key="2">
    <source>
        <dbReference type="EMBL" id="CAA9362695.1"/>
    </source>
</evidence>
<accession>A0A6J4MKX7</accession>
<feature type="non-terminal residue" evidence="2">
    <location>
        <position position="72"/>
    </location>
</feature>